<evidence type="ECO:0000256" key="3">
    <source>
        <dbReference type="ARBA" id="ARBA00022741"/>
    </source>
</evidence>
<dbReference type="GO" id="GO:0005524">
    <property type="term" value="F:ATP binding"/>
    <property type="evidence" value="ECO:0007669"/>
    <property type="project" value="UniProtKB-UniRule"/>
</dbReference>
<dbReference type="GO" id="GO:0008662">
    <property type="term" value="F:1-phosphofructokinase activity"/>
    <property type="evidence" value="ECO:0007669"/>
    <property type="project" value="UniProtKB-UniRule"/>
</dbReference>
<proteinExistence type="inferred from homology"/>
<evidence type="ECO:0000256" key="7">
    <source>
        <dbReference type="PIRNR" id="PIRNR000535"/>
    </source>
</evidence>
<evidence type="ECO:0000259" key="9">
    <source>
        <dbReference type="Pfam" id="PF00294"/>
    </source>
</evidence>
<comment type="similarity">
    <text evidence="1">Belongs to the carbohydrate kinase pfkB family.</text>
</comment>
<dbReference type="NCBIfam" id="TIGR03828">
    <property type="entry name" value="pfkB"/>
    <property type="match status" value="1"/>
</dbReference>
<keyword evidence="3 7" id="KW-0547">Nucleotide-binding</keyword>
<comment type="function">
    <text evidence="8">Catalyzes the ATP-dependent phosphorylation of fructose-l-phosphate to fructose-l,6-bisphosphate.</text>
</comment>
<comment type="catalytic activity">
    <reaction evidence="6 8">
        <text>beta-D-fructose 1-phosphate + ATP = beta-D-fructose 1,6-bisphosphate + ADP + H(+)</text>
        <dbReference type="Rhea" id="RHEA:14213"/>
        <dbReference type="ChEBI" id="CHEBI:15378"/>
        <dbReference type="ChEBI" id="CHEBI:30616"/>
        <dbReference type="ChEBI" id="CHEBI:32966"/>
        <dbReference type="ChEBI" id="CHEBI:138881"/>
        <dbReference type="ChEBI" id="CHEBI:456216"/>
        <dbReference type="EC" id="2.7.1.56"/>
    </reaction>
</comment>
<dbReference type="FunFam" id="3.40.1190.20:FF:000001">
    <property type="entry name" value="Phosphofructokinase"/>
    <property type="match status" value="1"/>
</dbReference>
<evidence type="ECO:0000313" key="10">
    <source>
        <dbReference type="EMBL" id="SEH46367.1"/>
    </source>
</evidence>
<dbReference type="AlphaFoldDB" id="A0A1H6IGN8"/>
<dbReference type="RefSeq" id="WP_074714601.1">
    <property type="nucleotide sequence ID" value="NZ_FNWV01000002.1"/>
</dbReference>
<dbReference type="EC" id="2.7.1.144" evidence="7"/>
<dbReference type="Proteomes" id="UP000183190">
    <property type="component" value="Unassembled WGS sequence"/>
</dbReference>
<evidence type="ECO:0000256" key="1">
    <source>
        <dbReference type="ARBA" id="ARBA00005380"/>
    </source>
</evidence>
<dbReference type="EMBL" id="FNWV01000002">
    <property type="protein sequence ID" value="SEH46367.1"/>
    <property type="molecule type" value="Genomic_DNA"/>
</dbReference>
<dbReference type="GO" id="GO:0009024">
    <property type="term" value="F:tagatose-6-phosphate kinase activity"/>
    <property type="evidence" value="ECO:0007669"/>
    <property type="project" value="UniProtKB-EC"/>
</dbReference>
<dbReference type="GO" id="GO:0044281">
    <property type="term" value="P:small molecule metabolic process"/>
    <property type="evidence" value="ECO:0007669"/>
    <property type="project" value="UniProtKB-ARBA"/>
</dbReference>
<keyword evidence="4 8" id="KW-0418">Kinase</keyword>
<dbReference type="Pfam" id="PF00294">
    <property type="entry name" value="PfkB"/>
    <property type="match status" value="1"/>
</dbReference>
<dbReference type="SUPFAM" id="SSF53613">
    <property type="entry name" value="Ribokinase-like"/>
    <property type="match status" value="1"/>
</dbReference>
<dbReference type="PIRSF" id="PIRSF000535">
    <property type="entry name" value="1PFK/6PFK/LacC"/>
    <property type="match status" value="1"/>
</dbReference>
<comment type="similarity">
    <text evidence="7">Belongs to the carbohydrate kinase PfkB family. LacC subfamily.</text>
</comment>
<protein>
    <recommendedName>
        <fullName evidence="7">Tagatose-6-phosphate kinase</fullName>
        <ecNumber evidence="7">2.7.1.144</ecNumber>
    </recommendedName>
</protein>
<evidence type="ECO:0000313" key="11">
    <source>
        <dbReference type="Proteomes" id="UP000183190"/>
    </source>
</evidence>
<dbReference type="PANTHER" id="PTHR46566">
    <property type="entry name" value="1-PHOSPHOFRUCTOKINASE-RELATED"/>
    <property type="match status" value="1"/>
</dbReference>
<dbReference type="InterPro" id="IPR022463">
    <property type="entry name" value="1-PFruKinase"/>
</dbReference>
<reference evidence="10 11" key="1">
    <citation type="submission" date="2016-10" db="EMBL/GenBank/DDBJ databases">
        <authorList>
            <person name="de Groot N.N."/>
        </authorList>
    </citation>
    <scope>NUCLEOTIDE SEQUENCE [LARGE SCALE GENOMIC DNA]</scope>
    <source>
        <strain evidence="10 11">YAD2003</strain>
    </source>
</reference>
<evidence type="ECO:0000256" key="6">
    <source>
        <dbReference type="ARBA" id="ARBA00047745"/>
    </source>
</evidence>
<evidence type="ECO:0000256" key="4">
    <source>
        <dbReference type="ARBA" id="ARBA00022777"/>
    </source>
</evidence>
<accession>A0A1H6IGN8</accession>
<dbReference type="GO" id="GO:0005988">
    <property type="term" value="P:lactose metabolic process"/>
    <property type="evidence" value="ECO:0007669"/>
    <property type="project" value="UniProtKB-KW"/>
</dbReference>
<dbReference type="Gene3D" id="3.40.1190.20">
    <property type="match status" value="1"/>
</dbReference>
<dbReference type="CDD" id="cd01164">
    <property type="entry name" value="FruK_PfkB_like"/>
    <property type="match status" value="1"/>
</dbReference>
<comment type="catalytic activity">
    <reaction evidence="7">
        <text>D-tagatofuranose 6-phosphate + ATP = D-tagatofuranose 1,6-bisphosphate + ADP + H(+)</text>
        <dbReference type="Rhea" id="RHEA:12420"/>
        <dbReference type="ChEBI" id="CHEBI:15378"/>
        <dbReference type="ChEBI" id="CHEBI:30616"/>
        <dbReference type="ChEBI" id="CHEBI:58694"/>
        <dbReference type="ChEBI" id="CHEBI:58695"/>
        <dbReference type="ChEBI" id="CHEBI:456216"/>
        <dbReference type="EC" id="2.7.1.144"/>
    </reaction>
</comment>
<gene>
    <name evidence="10" type="ORF">SAMN02910265_00805</name>
</gene>
<dbReference type="GO" id="GO:0016052">
    <property type="term" value="P:carbohydrate catabolic process"/>
    <property type="evidence" value="ECO:0007669"/>
    <property type="project" value="UniProtKB-ARBA"/>
</dbReference>
<dbReference type="NCBIfam" id="TIGR03168">
    <property type="entry name" value="1-PFK"/>
    <property type="match status" value="1"/>
</dbReference>
<dbReference type="PROSITE" id="PS00584">
    <property type="entry name" value="PFKB_KINASES_2"/>
    <property type="match status" value="1"/>
</dbReference>
<dbReference type="OrthoDB" id="9801219at2"/>
<feature type="domain" description="Carbohydrate kinase PfkB" evidence="9">
    <location>
        <begin position="11"/>
        <end position="286"/>
    </location>
</feature>
<keyword evidence="5 7" id="KW-0067">ATP-binding</keyword>
<comment type="pathway">
    <text evidence="7">Carbohydrate metabolism; D-tagatose 6-phosphate degradation; D-glyceraldehyde 3-phosphate and glycerone phosphate from D-tagatose 6-phosphate: step 1/2.</text>
</comment>
<dbReference type="PANTHER" id="PTHR46566:SF1">
    <property type="entry name" value="1-PHOSPHOFRUCTOKINASE"/>
    <property type="match status" value="1"/>
</dbReference>
<dbReference type="UniPathway" id="UPA00704">
    <property type="reaction ID" value="UER00715"/>
</dbReference>
<dbReference type="InterPro" id="IPR017583">
    <property type="entry name" value="Tagatose/fructose_Pkinase"/>
</dbReference>
<dbReference type="InterPro" id="IPR011611">
    <property type="entry name" value="PfkB_dom"/>
</dbReference>
<evidence type="ECO:0000256" key="2">
    <source>
        <dbReference type="ARBA" id="ARBA00022679"/>
    </source>
</evidence>
<name>A0A1H6IGN8_RUMFL</name>
<organism evidence="10 11">
    <name type="scientific">Ruminococcus flavefaciens</name>
    <dbReference type="NCBI Taxonomy" id="1265"/>
    <lineage>
        <taxon>Bacteria</taxon>
        <taxon>Bacillati</taxon>
        <taxon>Bacillota</taxon>
        <taxon>Clostridia</taxon>
        <taxon>Eubacteriales</taxon>
        <taxon>Oscillospiraceae</taxon>
        <taxon>Ruminococcus</taxon>
    </lineage>
</organism>
<evidence type="ECO:0000256" key="5">
    <source>
        <dbReference type="ARBA" id="ARBA00022840"/>
    </source>
</evidence>
<evidence type="ECO:0000256" key="8">
    <source>
        <dbReference type="RuleBase" id="RU369061"/>
    </source>
</evidence>
<dbReference type="InterPro" id="IPR002173">
    <property type="entry name" value="Carboh/pur_kinase_PfkB_CS"/>
</dbReference>
<keyword evidence="7" id="KW-0423">Lactose metabolism</keyword>
<dbReference type="GO" id="GO:0005829">
    <property type="term" value="C:cytosol"/>
    <property type="evidence" value="ECO:0007669"/>
    <property type="project" value="TreeGrafter"/>
</dbReference>
<dbReference type="InterPro" id="IPR029056">
    <property type="entry name" value="Ribokinase-like"/>
</dbReference>
<keyword evidence="2 7" id="KW-0808">Transferase</keyword>
<dbReference type="GO" id="GO:2001059">
    <property type="term" value="P:D-tagatose 6-phosphate catabolic process"/>
    <property type="evidence" value="ECO:0007669"/>
    <property type="project" value="UniProtKB-UniPathway"/>
</dbReference>
<sequence>MIYTVTFNPAIDYVLHTDRIQTGCVNRSESEEIFFGGKGINVSAVLAELGVKSKALGFIAGFTGEAIEQGVKGMGIDADFVKLKSGNSRINVKLKADEETEINGQGPHIDSEYIDQLMDKLDEIKDGDTLVLAGSIPNSLPDDIYERILSKLSDRDIRVVADTAKGLLTSILKYRPFLIKPNNFELSEIFGVNITTYDEIVEHAVKLQAMGAGNVLVSMAEKGAVLLDERGKLYKCGACSGTVKNSVGAGDSMLAGFIAGFDGENYDYALKLGTACGGATAFSDGLAKKELIDKLMEQL</sequence>